<dbReference type="GO" id="GO:0003677">
    <property type="term" value="F:DNA binding"/>
    <property type="evidence" value="ECO:0007669"/>
    <property type="project" value="InterPro"/>
</dbReference>
<reference evidence="6 7" key="1">
    <citation type="submission" date="2018-08" db="EMBL/GenBank/DDBJ databases">
        <title>The metabolism and importance of syntrophic acetate oxidation coupled to methane or sulfide production in haloalkaline environments.</title>
        <authorList>
            <person name="Timmers P.H.A."/>
            <person name="Vavourakis C.D."/>
            <person name="Sorokin D.Y."/>
            <person name="Sinninghe Damste J.S."/>
            <person name="Muyzer G."/>
            <person name="Stams A.J.M."/>
            <person name="Plugge C.M."/>
        </authorList>
    </citation>
    <scope>NUCLEOTIDE SEQUENCE [LARGE SCALE GENOMIC DNA]</scope>
    <source>
        <strain evidence="6">MSAO_Arc3</strain>
    </source>
</reference>
<gene>
    <name evidence="6" type="ORF">D5R95_08010</name>
</gene>
<comment type="caution">
    <text evidence="6">The sequence shown here is derived from an EMBL/GenBank/DDBJ whole genome shotgun (WGS) entry which is preliminary data.</text>
</comment>
<keyword evidence="2" id="KW-0067">ATP-binding</keyword>
<evidence type="ECO:0000256" key="1">
    <source>
        <dbReference type="ARBA" id="ARBA00022741"/>
    </source>
</evidence>
<evidence type="ECO:0000256" key="2">
    <source>
        <dbReference type="ARBA" id="ARBA00022840"/>
    </source>
</evidence>
<dbReference type="SUPFAM" id="SSF52540">
    <property type="entry name" value="P-loop containing nucleoside triphosphate hydrolases"/>
    <property type="match status" value="1"/>
</dbReference>
<feature type="domain" description="KaiC" evidence="4">
    <location>
        <begin position="60"/>
        <end position="158"/>
    </location>
</feature>
<evidence type="ECO:0000259" key="3">
    <source>
        <dbReference type="PROSITE" id="PS50162"/>
    </source>
</evidence>
<feature type="domain" description="SF4 helicase" evidence="5">
    <location>
        <begin position="55"/>
        <end position="158"/>
    </location>
</feature>
<dbReference type="InterPro" id="IPR020588">
    <property type="entry name" value="RecA_ATP-bd"/>
</dbReference>
<dbReference type="EMBL" id="QZAB01000505">
    <property type="protein sequence ID" value="RQD81563.1"/>
    <property type="molecule type" value="Genomic_DNA"/>
</dbReference>
<feature type="non-terminal residue" evidence="6">
    <location>
        <position position="158"/>
    </location>
</feature>
<dbReference type="GO" id="GO:0006260">
    <property type="term" value="P:DNA replication"/>
    <property type="evidence" value="ECO:0007669"/>
    <property type="project" value="InterPro"/>
</dbReference>
<dbReference type="AlphaFoldDB" id="A0A424YR93"/>
<keyword evidence="1" id="KW-0547">Nucleotide-binding</keyword>
<accession>A0A424YR93</accession>
<feature type="domain" description="RecA family profile 1" evidence="3">
    <location>
        <begin position="58"/>
        <end position="158"/>
    </location>
</feature>
<dbReference type="PANTHER" id="PTHR43637">
    <property type="entry name" value="UPF0273 PROTEIN TM_0370"/>
    <property type="match status" value="1"/>
</dbReference>
<dbReference type="GO" id="GO:0005524">
    <property type="term" value="F:ATP binding"/>
    <property type="evidence" value="ECO:0007669"/>
    <property type="project" value="UniProtKB-KW"/>
</dbReference>
<organism evidence="6 7">
    <name type="scientific">Methanosalsum natronophilum</name>
    <dbReference type="NCBI Taxonomy" id="768733"/>
    <lineage>
        <taxon>Archaea</taxon>
        <taxon>Methanobacteriati</taxon>
        <taxon>Methanobacteriota</taxon>
        <taxon>Stenosarchaea group</taxon>
        <taxon>Methanomicrobia</taxon>
        <taxon>Methanosarcinales</taxon>
        <taxon>Methanosarcinaceae</taxon>
        <taxon>Methanosalsum</taxon>
    </lineage>
</organism>
<evidence type="ECO:0000313" key="7">
    <source>
        <dbReference type="Proteomes" id="UP000284763"/>
    </source>
</evidence>
<dbReference type="PROSITE" id="PS51199">
    <property type="entry name" value="SF4_HELICASE"/>
    <property type="match status" value="1"/>
</dbReference>
<dbReference type="Proteomes" id="UP000284763">
    <property type="component" value="Unassembled WGS sequence"/>
</dbReference>
<evidence type="ECO:0000259" key="4">
    <source>
        <dbReference type="PROSITE" id="PS51146"/>
    </source>
</evidence>
<dbReference type="PRINTS" id="PR01874">
    <property type="entry name" value="DNAREPAIRADA"/>
</dbReference>
<evidence type="ECO:0000259" key="5">
    <source>
        <dbReference type="PROSITE" id="PS51199"/>
    </source>
</evidence>
<dbReference type="PANTHER" id="PTHR43637:SF2">
    <property type="entry name" value="PROTEIN GVPD 1"/>
    <property type="match status" value="1"/>
</dbReference>
<proteinExistence type="predicted"/>
<dbReference type="PROSITE" id="PS50162">
    <property type="entry name" value="RECA_2"/>
    <property type="match status" value="1"/>
</dbReference>
<dbReference type="InterPro" id="IPR027417">
    <property type="entry name" value="P-loop_NTPase"/>
</dbReference>
<dbReference type="InterPro" id="IPR014774">
    <property type="entry name" value="KaiC-like_dom"/>
</dbReference>
<dbReference type="InterPro" id="IPR010624">
    <property type="entry name" value="KaiC_dom"/>
</dbReference>
<protein>
    <submittedName>
        <fullName evidence="6">Circadian clock protein KaiC</fullName>
    </submittedName>
</protein>
<dbReference type="Pfam" id="PF06745">
    <property type="entry name" value="ATPase"/>
    <property type="match status" value="1"/>
</dbReference>
<name>A0A424YR93_9EURY</name>
<dbReference type="GO" id="GO:0140664">
    <property type="term" value="F:ATP-dependent DNA damage sensor activity"/>
    <property type="evidence" value="ECO:0007669"/>
    <property type="project" value="InterPro"/>
</dbReference>
<dbReference type="Gene3D" id="3.40.50.300">
    <property type="entry name" value="P-loop containing nucleotide triphosphate hydrolases"/>
    <property type="match status" value="1"/>
</dbReference>
<dbReference type="InterPro" id="IPR007694">
    <property type="entry name" value="DNA_helicase_DnaB-like_C"/>
</dbReference>
<dbReference type="PROSITE" id="PS51146">
    <property type="entry name" value="KAIC"/>
    <property type="match status" value="1"/>
</dbReference>
<dbReference type="GO" id="GO:0003678">
    <property type="term" value="F:DNA helicase activity"/>
    <property type="evidence" value="ECO:0007669"/>
    <property type="project" value="InterPro"/>
</dbReference>
<evidence type="ECO:0000313" key="6">
    <source>
        <dbReference type="EMBL" id="RQD81563.1"/>
    </source>
</evidence>
<dbReference type="GO" id="GO:0006281">
    <property type="term" value="P:DNA repair"/>
    <property type="evidence" value="ECO:0007669"/>
    <property type="project" value="InterPro"/>
</dbReference>
<sequence length="158" mass="17723">MARNKLPIHTTLSSDAIRILERYEKEIGAKNLVLEKALLSLDSSRFKGKFDAGNIERTIKRISTGVKGLDDTLEGGIPKGFLVIVTGPPGTGKTTFCMQAMLEGARNQEKCLFFSFEERVEQLVQHFMRFGCDIGEYIDDGYLDIFGMSKLTSEEMME</sequence>